<protein>
    <submittedName>
        <fullName evidence="1">Uncharacterized protein</fullName>
    </submittedName>
</protein>
<accession>A0A0F9I4I9</accession>
<gene>
    <name evidence="1" type="ORF">LCGC14_1921660</name>
</gene>
<evidence type="ECO:0000313" key="1">
    <source>
        <dbReference type="EMBL" id="KKL88740.1"/>
    </source>
</evidence>
<proteinExistence type="predicted"/>
<organism evidence="1">
    <name type="scientific">marine sediment metagenome</name>
    <dbReference type="NCBI Taxonomy" id="412755"/>
    <lineage>
        <taxon>unclassified sequences</taxon>
        <taxon>metagenomes</taxon>
        <taxon>ecological metagenomes</taxon>
    </lineage>
</organism>
<comment type="caution">
    <text evidence="1">The sequence shown here is derived from an EMBL/GenBank/DDBJ whole genome shotgun (WGS) entry which is preliminary data.</text>
</comment>
<name>A0A0F9I4I9_9ZZZZ</name>
<sequence>MRICDRCRKTSDKINIHQVVIWQEKRDLCTDCEKKLEKIFNNFIKESNETNYQKISDNLC</sequence>
<dbReference type="EMBL" id="LAZR01020476">
    <property type="protein sequence ID" value="KKL88740.1"/>
    <property type="molecule type" value="Genomic_DNA"/>
</dbReference>
<dbReference type="AlphaFoldDB" id="A0A0F9I4I9"/>
<reference evidence="1" key="1">
    <citation type="journal article" date="2015" name="Nature">
        <title>Complex archaea that bridge the gap between prokaryotes and eukaryotes.</title>
        <authorList>
            <person name="Spang A."/>
            <person name="Saw J.H."/>
            <person name="Jorgensen S.L."/>
            <person name="Zaremba-Niedzwiedzka K."/>
            <person name="Martijn J."/>
            <person name="Lind A.E."/>
            <person name="van Eijk R."/>
            <person name="Schleper C."/>
            <person name="Guy L."/>
            <person name="Ettema T.J."/>
        </authorList>
    </citation>
    <scope>NUCLEOTIDE SEQUENCE</scope>
</reference>